<keyword evidence="9" id="KW-0472">Membrane</keyword>
<evidence type="ECO:0000256" key="7">
    <source>
        <dbReference type="RuleBase" id="RU003788"/>
    </source>
</evidence>
<dbReference type="STRING" id="1280950.HJO_15169"/>
<dbReference type="PANTHER" id="PTHR38107:SF3">
    <property type="entry name" value="LYSOZYME RRRD-RELATED"/>
    <property type="match status" value="1"/>
</dbReference>
<proteinExistence type="inferred from homology"/>
<dbReference type="GO" id="GO:0031640">
    <property type="term" value="P:killing of cells of another organism"/>
    <property type="evidence" value="ECO:0007669"/>
    <property type="project" value="UniProtKB-KW"/>
</dbReference>
<dbReference type="CDD" id="cd00737">
    <property type="entry name" value="lyz_endolysin_autolysin"/>
    <property type="match status" value="1"/>
</dbReference>
<evidence type="ECO:0000256" key="2">
    <source>
        <dbReference type="ARBA" id="ARBA00022529"/>
    </source>
</evidence>
<feature type="region of interest" description="Disordered" evidence="8">
    <location>
        <begin position="256"/>
        <end position="291"/>
    </location>
</feature>
<dbReference type="eggNOG" id="COG3772">
    <property type="taxonomic scope" value="Bacteria"/>
</dbReference>
<evidence type="ECO:0000256" key="1">
    <source>
        <dbReference type="ARBA" id="ARBA00000632"/>
    </source>
</evidence>
<keyword evidence="9" id="KW-1133">Transmembrane helix</keyword>
<keyword evidence="9" id="KW-0812">Transmembrane</keyword>
<dbReference type="InterPro" id="IPR034690">
    <property type="entry name" value="Endolysin_T4_type"/>
</dbReference>
<dbReference type="GO" id="GO:0003796">
    <property type="term" value="F:lysozyme activity"/>
    <property type="evidence" value="ECO:0007669"/>
    <property type="project" value="UniProtKB-EC"/>
</dbReference>
<dbReference type="GO" id="GO:0016998">
    <property type="term" value="P:cell wall macromolecule catabolic process"/>
    <property type="evidence" value="ECO:0007669"/>
    <property type="project" value="InterPro"/>
</dbReference>
<evidence type="ECO:0000256" key="3">
    <source>
        <dbReference type="ARBA" id="ARBA00022638"/>
    </source>
</evidence>
<accession>A0A059FE22</accession>
<gene>
    <name evidence="10" type="ORF">HJO_15169</name>
</gene>
<feature type="transmembrane region" description="Helical" evidence="9">
    <location>
        <begin position="348"/>
        <end position="367"/>
    </location>
</feature>
<dbReference type="SUPFAM" id="SSF53955">
    <property type="entry name" value="Lysozyme-like"/>
    <property type="match status" value="1"/>
</dbReference>
<evidence type="ECO:0000256" key="4">
    <source>
        <dbReference type="ARBA" id="ARBA00022801"/>
    </source>
</evidence>
<evidence type="ECO:0000256" key="9">
    <source>
        <dbReference type="SAM" id="Phobius"/>
    </source>
</evidence>
<keyword evidence="11" id="KW-1185">Reference proteome</keyword>
<dbReference type="InterPro" id="IPR051018">
    <property type="entry name" value="Bacteriophage_GH24"/>
</dbReference>
<dbReference type="InterPro" id="IPR033907">
    <property type="entry name" value="Endolysin_autolysin"/>
</dbReference>
<keyword evidence="3 7" id="KW-0081">Bacteriolytic enzyme</keyword>
<evidence type="ECO:0000313" key="11">
    <source>
        <dbReference type="Proteomes" id="UP000025171"/>
    </source>
</evidence>
<keyword evidence="6 7" id="KW-0326">Glycosidase</keyword>
<keyword evidence="4 7" id="KW-0378">Hydrolase</keyword>
<dbReference type="HAMAP" id="MF_04110">
    <property type="entry name" value="ENDOLYSIN_T4"/>
    <property type="match status" value="1"/>
</dbReference>
<keyword evidence="5" id="KW-1035">Host cytoplasm</keyword>
<dbReference type="GO" id="GO:0009253">
    <property type="term" value="P:peptidoglycan catabolic process"/>
    <property type="evidence" value="ECO:0007669"/>
    <property type="project" value="InterPro"/>
</dbReference>
<protein>
    <recommendedName>
        <fullName evidence="7">Lysozyme</fullName>
        <ecNumber evidence="7">3.2.1.17</ecNumber>
    </recommendedName>
</protein>
<dbReference type="EMBL" id="ARYK01000009">
    <property type="protein sequence ID" value="KCZ88869.1"/>
    <property type="molecule type" value="Genomic_DNA"/>
</dbReference>
<dbReference type="InterPro" id="IPR023347">
    <property type="entry name" value="Lysozyme_dom_sf"/>
</dbReference>
<evidence type="ECO:0000256" key="5">
    <source>
        <dbReference type="ARBA" id="ARBA00023200"/>
    </source>
</evidence>
<organism evidence="10 11">
    <name type="scientific">Hyphomonas johnsonii MHS-2</name>
    <dbReference type="NCBI Taxonomy" id="1280950"/>
    <lineage>
        <taxon>Bacteria</taxon>
        <taxon>Pseudomonadati</taxon>
        <taxon>Pseudomonadota</taxon>
        <taxon>Alphaproteobacteria</taxon>
        <taxon>Hyphomonadales</taxon>
        <taxon>Hyphomonadaceae</taxon>
        <taxon>Hyphomonas</taxon>
    </lineage>
</organism>
<feature type="transmembrane region" description="Helical" evidence="9">
    <location>
        <begin position="379"/>
        <end position="402"/>
    </location>
</feature>
<dbReference type="InterPro" id="IPR023346">
    <property type="entry name" value="Lysozyme-like_dom_sf"/>
</dbReference>
<name>A0A059FE22_9PROT</name>
<comment type="similarity">
    <text evidence="7">Belongs to the glycosyl hydrolase 24 family.</text>
</comment>
<dbReference type="GO" id="GO:0042742">
    <property type="term" value="P:defense response to bacterium"/>
    <property type="evidence" value="ECO:0007669"/>
    <property type="project" value="UniProtKB-KW"/>
</dbReference>
<dbReference type="EC" id="3.2.1.17" evidence="7"/>
<comment type="catalytic activity">
    <reaction evidence="1 7">
        <text>Hydrolysis of (1-&gt;4)-beta-linkages between N-acetylmuramic acid and N-acetyl-D-glucosamine residues in a peptidoglycan and between N-acetyl-D-glucosamine residues in chitodextrins.</text>
        <dbReference type="EC" id="3.2.1.17"/>
    </reaction>
</comment>
<dbReference type="PANTHER" id="PTHR38107">
    <property type="match status" value="1"/>
</dbReference>
<dbReference type="InterPro" id="IPR002196">
    <property type="entry name" value="Glyco_hydro_24"/>
</dbReference>
<dbReference type="Proteomes" id="UP000025171">
    <property type="component" value="Unassembled WGS sequence"/>
</dbReference>
<evidence type="ECO:0000256" key="6">
    <source>
        <dbReference type="ARBA" id="ARBA00023295"/>
    </source>
</evidence>
<dbReference type="AlphaFoldDB" id="A0A059FE22"/>
<dbReference type="Pfam" id="PF00959">
    <property type="entry name" value="Phage_lysozyme"/>
    <property type="match status" value="1"/>
</dbReference>
<reference evidence="10 11" key="1">
    <citation type="journal article" date="2014" name="Antonie Van Leeuwenhoek">
        <title>Hyphomonas beringensis sp. nov. and Hyphomonas chukchiensis sp. nov., isolated from surface seawater of the Bering Sea and Chukchi Sea.</title>
        <authorList>
            <person name="Li C."/>
            <person name="Lai Q."/>
            <person name="Li G."/>
            <person name="Dong C."/>
            <person name="Wang J."/>
            <person name="Liao Y."/>
            <person name="Shao Z."/>
        </authorList>
    </citation>
    <scope>NUCLEOTIDE SEQUENCE [LARGE SCALE GENOMIC DNA]</scope>
    <source>
        <strain evidence="10 11">MHS-2</strain>
    </source>
</reference>
<evidence type="ECO:0000256" key="8">
    <source>
        <dbReference type="SAM" id="MobiDB-lite"/>
    </source>
</evidence>
<sequence>MRTSRNGLELIKSFEGFRARAARLPNGRWIIGYSHTATARRGLTVSAGDAELILRHHDLLPVEHLIADRVLAPLSQNEFDALVSFVFNIGVMAFVASDVLAHLNTGDRLHAADAMTLWRKGKVDNELRVIDALVRRRAAEKALFLEHPSGRAAVATALVTPQLDLAAAVMPPRERPVVVETRLDGDLARAVEAETPEAPGTSPQAAARAVNERLTRILGENARLASGRTTQAANDTADNDGPSIAEITRAVSALADPNGTSAPSSVIDVAKGPPEGIERRRAPRAPGGADFGTPLNFDDAARSAGRSALVDDLAPVSISQDEIDRTLAENDAFHDDTIYEVMREGWPFALLAGIGFIGFLTGIQRFFDAAHTLVERTSDIYIGPLLSLGSAVILVISAYYLMRVLARRT</sequence>
<evidence type="ECO:0000313" key="10">
    <source>
        <dbReference type="EMBL" id="KCZ88869.1"/>
    </source>
</evidence>
<keyword evidence="2 7" id="KW-0929">Antimicrobial</keyword>
<dbReference type="Gene3D" id="1.10.530.40">
    <property type="match status" value="1"/>
</dbReference>
<dbReference type="PATRIC" id="fig|1280950.3.peg.3047"/>
<comment type="caution">
    <text evidence="10">The sequence shown here is derived from an EMBL/GenBank/DDBJ whole genome shotgun (WGS) entry which is preliminary data.</text>
</comment>